<dbReference type="AlphaFoldDB" id="E2Q075"/>
<keyword evidence="4" id="KW-1185">Reference proteome</keyword>
<dbReference type="GeneID" id="93730067"/>
<dbReference type="eggNOG" id="ENOG5033NEF">
    <property type="taxonomic scope" value="Bacteria"/>
</dbReference>
<proteinExistence type="predicted"/>
<dbReference type="STRING" id="1901.BB341_11565"/>
<feature type="compositionally biased region" description="Pro residues" evidence="1">
    <location>
        <begin position="74"/>
        <end position="86"/>
    </location>
</feature>
<keyword evidence="2" id="KW-0472">Membrane</keyword>
<feature type="compositionally biased region" description="Pro residues" evidence="1">
    <location>
        <begin position="355"/>
        <end position="364"/>
    </location>
</feature>
<gene>
    <name evidence="3" type="ORF">SCLAV_3423</name>
</gene>
<dbReference type="OrthoDB" id="3763497at2"/>
<dbReference type="RefSeq" id="WP_003961395.1">
    <property type="nucleotide sequence ID" value="NZ_CM000913.1"/>
</dbReference>
<name>E2Q075_STRCL</name>
<accession>E2Q075</accession>
<feature type="transmembrane region" description="Helical" evidence="2">
    <location>
        <begin position="389"/>
        <end position="413"/>
    </location>
</feature>
<dbReference type="Proteomes" id="UP000002357">
    <property type="component" value="Chromosome"/>
</dbReference>
<feature type="compositionally biased region" description="Low complexity" evidence="1">
    <location>
        <begin position="219"/>
        <end position="232"/>
    </location>
</feature>
<feature type="region of interest" description="Disordered" evidence="1">
    <location>
        <begin position="550"/>
        <end position="585"/>
    </location>
</feature>
<feature type="compositionally biased region" description="Pro residues" evidence="1">
    <location>
        <begin position="303"/>
        <end position="317"/>
    </location>
</feature>
<feature type="compositionally biased region" description="Low complexity" evidence="1">
    <location>
        <begin position="33"/>
        <end position="61"/>
    </location>
</feature>
<keyword evidence="2" id="KW-0812">Transmembrane</keyword>
<dbReference type="KEGG" id="sclf:BB341_11565"/>
<evidence type="ECO:0000313" key="4">
    <source>
        <dbReference type="Proteomes" id="UP000002357"/>
    </source>
</evidence>
<reference evidence="3 4" key="1">
    <citation type="journal article" date="2010" name="Genome Biol. Evol.">
        <title>The sequence of a 1.8-mb bacterial linear plasmid reveals a rich evolutionary reservoir of secondary metabolic pathways.</title>
        <authorList>
            <person name="Medema M.H."/>
            <person name="Trefzer A."/>
            <person name="Kovalchuk A."/>
            <person name="van den Berg M."/>
            <person name="Mueller U."/>
            <person name="Heijne W."/>
            <person name="Wu L."/>
            <person name="Alam M.T."/>
            <person name="Ronning C.M."/>
            <person name="Nierman W.C."/>
            <person name="Bovenberg R.A.L."/>
            <person name="Breitling R."/>
            <person name="Takano E."/>
        </authorList>
    </citation>
    <scope>NUCLEOTIDE SEQUENCE [LARGE SCALE GENOMIC DNA]</scope>
    <source>
        <strain evidence="4">ATCC 27064 / DSM 738 / JCM 4710 / NBRC 13307 / NCIMB 12785 / NRRL 3585 / VKM Ac-602</strain>
    </source>
</reference>
<keyword evidence="2" id="KW-1133">Transmembrane helix</keyword>
<sequence>MTHSGQGEDRRPAARPAHEGVIIPSDGSTPFTAPEAEGDWWAAPAEAAPEAPAQPWAQGPESVSATGHGVRAQPLPPARPPYPPGPYGASDVFDEPQAVPPVGAGPLPPQDPEAPGGGAGHVPWAPEAPDAGSGAWPVPPVPGTGSRRRRGASGGGREFPPLGAGTVPASAPWASGGPDGADATQVIPPVAGAAGDPTRAIRPPGPGPGPGTGRRRRPGPAGDRAPGVPDDATQVIPPVGAQTPWASASDATQVIPPVGAGPLPPQTAAAGDPTQVIPPVRATGAGALPPERPAQDPATRIMPPVPAGPSVPPPPTGAPYGIRPGAPGDHSAPADDRGTPAEFDNLFRGSAAAAPRPPQPPAAPPSRRAPGAGSGSRRRARPARERRPVGVPVIAAVVVGCAVLGLGVGAALFGGGGGGDKDKSPGGDRSAVSPSAPGPDGPAGAAPDRTPAQDSARPQARELDRLLADSNDSRAAVIRSVENIKRCTALPQAAADLRGAAEQRRGLVTRLDGLTVDRLPGHRELTRSLAAAWEASAEADDHYAAWADQAARPKGCKKDKARPTGRTARGNAASGRATEAKKEASERWNPIAARYGLTARGGDQL</sequence>
<organism evidence="3 4">
    <name type="scientific">Streptomyces clavuligerus</name>
    <dbReference type="NCBI Taxonomy" id="1901"/>
    <lineage>
        <taxon>Bacteria</taxon>
        <taxon>Bacillati</taxon>
        <taxon>Actinomycetota</taxon>
        <taxon>Actinomycetes</taxon>
        <taxon>Kitasatosporales</taxon>
        <taxon>Streptomycetaceae</taxon>
        <taxon>Streptomyces</taxon>
    </lineage>
</organism>
<evidence type="ECO:0000256" key="1">
    <source>
        <dbReference type="SAM" id="MobiDB-lite"/>
    </source>
</evidence>
<feature type="region of interest" description="Disordered" evidence="1">
    <location>
        <begin position="418"/>
        <end position="460"/>
    </location>
</feature>
<protein>
    <submittedName>
        <fullName evidence="3">Uncharacterized protein</fullName>
    </submittedName>
</protein>
<feature type="region of interest" description="Disordered" evidence="1">
    <location>
        <begin position="1"/>
        <end position="390"/>
    </location>
</feature>
<evidence type="ECO:0000256" key="2">
    <source>
        <dbReference type="SAM" id="Phobius"/>
    </source>
</evidence>
<evidence type="ECO:0000313" key="3">
    <source>
        <dbReference type="EMBL" id="EFG08494.1"/>
    </source>
</evidence>
<dbReference type="EMBL" id="CM000913">
    <property type="protein sequence ID" value="EFG08494.1"/>
    <property type="molecule type" value="Genomic_DNA"/>
</dbReference>
<feature type="compositionally biased region" description="Low complexity" evidence="1">
    <location>
        <begin position="96"/>
        <end position="105"/>
    </location>
</feature>
<feature type="compositionally biased region" description="Basic and acidic residues" evidence="1">
    <location>
        <begin position="1"/>
        <end position="18"/>
    </location>
</feature>